<protein>
    <submittedName>
        <fullName evidence="2">Thioesterase</fullName>
    </submittedName>
</protein>
<keyword evidence="3" id="KW-1185">Reference proteome</keyword>
<dbReference type="EMBL" id="CP012643">
    <property type="protein sequence ID" value="ALJ01406.1"/>
    <property type="molecule type" value="Genomic_DNA"/>
</dbReference>
<feature type="transmembrane region" description="Helical" evidence="1">
    <location>
        <begin position="62"/>
        <end position="84"/>
    </location>
</feature>
<gene>
    <name evidence="2" type="ORF">DC20_11870</name>
</gene>
<dbReference type="Proteomes" id="UP000061382">
    <property type="component" value="Chromosome"/>
</dbReference>
<name>A0A0P0D393_9BACT</name>
<dbReference type="AlphaFoldDB" id="A0A0P0D393"/>
<dbReference type="InterPro" id="IPR027961">
    <property type="entry name" value="DUF4442"/>
</dbReference>
<evidence type="ECO:0000313" key="2">
    <source>
        <dbReference type="EMBL" id="ALJ01406.1"/>
    </source>
</evidence>
<dbReference type="STRING" id="512763.DC20_11870"/>
<sequence>MTTVSTAAFRKLVANPVNLKLFLLKNLPMAYLAGIRIRKLTDQEAQVVIKYRYITKNPFRSIYFACLAMAAEMASGVLSMMHLYQAQPSVSMLVVGMEAEFSKKAVGTITFTCSDGEAIAAAVRVAQRTGQGSNLQAVSIGRDGKGEEVARFRITWSYKARATKA</sequence>
<reference evidence="2 3" key="1">
    <citation type="submission" date="2015-08" db="EMBL/GenBank/DDBJ databases">
        <title>Complete genome sequence of Rufibacter tibetensis strain 1351t, a radiation-resistant bacterium from tibet plateau.</title>
        <authorList>
            <person name="Dai J."/>
        </authorList>
    </citation>
    <scope>NUCLEOTIDE SEQUENCE [LARGE SCALE GENOMIC DNA]</scope>
    <source>
        <strain evidence="2 3">1351</strain>
    </source>
</reference>
<keyword evidence="1" id="KW-1133">Transmembrane helix</keyword>
<proteinExistence type="predicted"/>
<organism evidence="2 3">
    <name type="scientific">Rufibacter tibetensis</name>
    <dbReference type="NCBI Taxonomy" id="512763"/>
    <lineage>
        <taxon>Bacteria</taxon>
        <taxon>Pseudomonadati</taxon>
        <taxon>Bacteroidota</taxon>
        <taxon>Cytophagia</taxon>
        <taxon>Cytophagales</taxon>
        <taxon>Hymenobacteraceae</taxon>
        <taxon>Rufibacter</taxon>
    </lineage>
</organism>
<dbReference type="SUPFAM" id="SSF54637">
    <property type="entry name" value="Thioesterase/thiol ester dehydrase-isomerase"/>
    <property type="match status" value="1"/>
</dbReference>
<dbReference type="PATRIC" id="fig|512763.3.peg.2603"/>
<dbReference type="Pfam" id="PF14539">
    <property type="entry name" value="DUF4442"/>
    <property type="match status" value="1"/>
</dbReference>
<dbReference type="OrthoDB" id="9153186at2"/>
<dbReference type="InterPro" id="IPR029069">
    <property type="entry name" value="HotDog_dom_sf"/>
</dbReference>
<keyword evidence="1" id="KW-0472">Membrane</keyword>
<keyword evidence="1" id="KW-0812">Transmembrane</keyword>
<accession>A0A0P0D393</accession>
<evidence type="ECO:0000313" key="3">
    <source>
        <dbReference type="Proteomes" id="UP000061382"/>
    </source>
</evidence>
<dbReference type="Gene3D" id="3.10.129.10">
    <property type="entry name" value="Hotdog Thioesterase"/>
    <property type="match status" value="1"/>
</dbReference>
<evidence type="ECO:0000256" key="1">
    <source>
        <dbReference type="SAM" id="Phobius"/>
    </source>
</evidence>
<dbReference type="RefSeq" id="WP_062545932.1">
    <property type="nucleotide sequence ID" value="NZ_CP012643.1"/>
</dbReference>
<dbReference type="KEGG" id="rti:DC20_11870"/>